<sequence>MGRYPKYLTHAARTAAKRAQHARYSQSDRGKATRAKGRSKLRATAIAACVEIPGEARTRAAQFSLISPTYMEVHGPDLGLCSSPYTFVMPDLNLIAAMEENGCEPLELKLRTLQARMAWSDAVGRMKEWSQQGLETSRIIEAGVADLKARVRAWNAVERDVSTTIPEGLREVYLDWGAKRLVELAEELEVRQKGVRAYNAAAKRVELPSQLLNVANMRYLESLEDEDKAQEDCGDLFTEEEE</sequence>
<evidence type="ECO:0000313" key="2">
    <source>
        <dbReference type="EMBL" id="RPD53250.1"/>
    </source>
</evidence>
<reference evidence="2" key="1">
    <citation type="journal article" date="2018" name="Genome Biol. Evol.">
        <title>Genomics and development of Lentinus tigrinus, a white-rot wood-decaying mushroom with dimorphic fruiting bodies.</title>
        <authorList>
            <person name="Wu B."/>
            <person name="Xu Z."/>
            <person name="Knudson A."/>
            <person name="Carlson A."/>
            <person name="Chen N."/>
            <person name="Kovaka S."/>
            <person name="LaButti K."/>
            <person name="Lipzen A."/>
            <person name="Pennachio C."/>
            <person name="Riley R."/>
            <person name="Schakwitz W."/>
            <person name="Umezawa K."/>
            <person name="Ohm R.A."/>
            <person name="Grigoriev I.V."/>
            <person name="Nagy L.G."/>
            <person name="Gibbons J."/>
            <person name="Hibbett D."/>
        </authorList>
    </citation>
    <scope>NUCLEOTIDE SEQUENCE [LARGE SCALE GENOMIC DNA]</scope>
    <source>
        <strain evidence="2">ALCF2SS1-6</strain>
    </source>
</reference>
<dbReference type="EMBL" id="ML122326">
    <property type="protein sequence ID" value="RPD53250.1"/>
    <property type="molecule type" value="Genomic_DNA"/>
</dbReference>
<feature type="region of interest" description="Disordered" evidence="1">
    <location>
        <begin position="18"/>
        <end position="38"/>
    </location>
</feature>
<evidence type="ECO:0000313" key="3">
    <source>
        <dbReference type="Proteomes" id="UP000313359"/>
    </source>
</evidence>
<accession>A0A5C2RQ15</accession>
<gene>
    <name evidence="2" type="ORF">L227DRAFT_617158</name>
</gene>
<organism evidence="2 3">
    <name type="scientific">Lentinus tigrinus ALCF2SS1-6</name>
    <dbReference type="NCBI Taxonomy" id="1328759"/>
    <lineage>
        <taxon>Eukaryota</taxon>
        <taxon>Fungi</taxon>
        <taxon>Dikarya</taxon>
        <taxon>Basidiomycota</taxon>
        <taxon>Agaricomycotina</taxon>
        <taxon>Agaricomycetes</taxon>
        <taxon>Polyporales</taxon>
        <taxon>Polyporaceae</taxon>
        <taxon>Lentinus</taxon>
    </lineage>
</organism>
<evidence type="ECO:0000256" key="1">
    <source>
        <dbReference type="SAM" id="MobiDB-lite"/>
    </source>
</evidence>
<name>A0A5C2RQ15_9APHY</name>
<protein>
    <submittedName>
        <fullName evidence="2">Uncharacterized protein</fullName>
    </submittedName>
</protein>
<keyword evidence="3" id="KW-1185">Reference proteome</keyword>
<dbReference type="AlphaFoldDB" id="A0A5C2RQ15"/>
<dbReference type="Proteomes" id="UP000313359">
    <property type="component" value="Unassembled WGS sequence"/>
</dbReference>
<proteinExistence type="predicted"/>